<protein>
    <submittedName>
        <fullName evidence="2">Uncharacterized protein</fullName>
    </submittedName>
</protein>
<evidence type="ECO:0000256" key="1">
    <source>
        <dbReference type="SAM" id="MobiDB-lite"/>
    </source>
</evidence>
<dbReference type="AlphaFoldDB" id="A0AAV7LS29"/>
<name>A0AAV7LS29_PLEWA</name>
<sequence length="97" mass="10434">MRQEATTGGGHRVTTREQPAGAPWQCPEGVLTAFIRARVVLMRDRCGQSGVKRGQPACRGLRLLIKCCGGPGSPWTAPPSTHRVRSCLKRVAQVGGR</sequence>
<proteinExistence type="predicted"/>
<evidence type="ECO:0000313" key="2">
    <source>
        <dbReference type="EMBL" id="KAJ1094351.1"/>
    </source>
</evidence>
<keyword evidence="3" id="KW-1185">Reference proteome</keyword>
<dbReference type="EMBL" id="JANPWB010000015">
    <property type="protein sequence ID" value="KAJ1094351.1"/>
    <property type="molecule type" value="Genomic_DNA"/>
</dbReference>
<comment type="caution">
    <text evidence="2">The sequence shown here is derived from an EMBL/GenBank/DDBJ whole genome shotgun (WGS) entry which is preliminary data.</text>
</comment>
<reference evidence="2" key="1">
    <citation type="journal article" date="2022" name="bioRxiv">
        <title>Sequencing and chromosome-scale assembly of the giantPleurodeles waltlgenome.</title>
        <authorList>
            <person name="Brown T."/>
            <person name="Elewa A."/>
            <person name="Iarovenko S."/>
            <person name="Subramanian E."/>
            <person name="Araus A.J."/>
            <person name="Petzold A."/>
            <person name="Susuki M."/>
            <person name="Suzuki K.-i.T."/>
            <person name="Hayashi T."/>
            <person name="Toyoda A."/>
            <person name="Oliveira C."/>
            <person name="Osipova E."/>
            <person name="Leigh N.D."/>
            <person name="Simon A."/>
            <person name="Yun M.H."/>
        </authorList>
    </citation>
    <scope>NUCLEOTIDE SEQUENCE</scope>
    <source>
        <strain evidence="2">20211129_DDA</strain>
        <tissue evidence="2">Liver</tissue>
    </source>
</reference>
<organism evidence="2 3">
    <name type="scientific">Pleurodeles waltl</name>
    <name type="common">Iberian ribbed newt</name>
    <dbReference type="NCBI Taxonomy" id="8319"/>
    <lineage>
        <taxon>Eukaryota</taxon>
        <taxon>Metazoa</taxon>
        <taxon>Chordata</taxon>
        <taxon>Craniata</taxon>
        <taxon>Vertebrata</taxon>
        <taxon>Euteleostomi</taxon>
        <taxon>Amphibia</taxon>
        <taxon>Batrachia</taxon>
        <taxon>Caudata</taxon>
        <taxon>Salamandroidea</taxon>
        <taxon>Salamandridae</taxon>
        <taxon>Pleurodelinae</taxon>
        <taxon>Pleurodeles</taxon>
    </lineage>
</organism>
<gene>
    <name evidence="2" type="ORF">NDU88_007429</name>
</gene>
<accession>A0AAV7LS29</accession>
<dbReference type="Proteomes" id="UP001066276">
    <property type="component" value="Chromosome 11"/>
</dbReference>
<feature type="region of interest" description="Disordered" evidence="1">
    <location>
        <begin position="1"/>
        <end position="24"/>
    </location>
</feature>
<evidence type="ECO:0000313" key="3">
    <source>
        <dbReference type="Proteomes" id="UP001066276"/>
    </source>
</evidence>